<dbReference type="GeneID" id="38121060"/>
<dbReference type="PANTHER" id="PTHR37540:SF5">
    <property type="entry name" value="TRANSCRIPTION FACTOR DOMAIN-CONTAINING PROTEIN"/>
    <property type="match status" value="1"/>
</dbReference>
<name>A0A3D8QH91_9EURO</name>
<dbReference type="EMBL" id="PVWQ01000017">
    <property type="protein sequence ID" value="RDW61192.1"/>
    <property type="molecule type" value="Genomic_DNA"/>
</dbReference>
<evidence type="ECO:0000313" key="3">
    <source>
        <dbReference type="Proteomes" id="UP000256690"/>
    </source>
</evidence>
<organism evidence="2 3">
    <name type="scientific">Aspergillus mulundensis</name>
    <dbReference type="NCBI Taxonomy" id="1810919"/>
    <lineage>
        <taxon>Eukaryota</taxon>
        <taxon>Fungi</taxon>
        <taxon>Dikarya</taxon>
        <taxon>Ascomycota</taxon>
        <taxon>Pezizomycotina</taxon>
        <taxon>Eurotiomycetes</taxon>
        <taxon>Eurotiomycetidae</taxon>
        <taxon>Eurotiales</taxon>
        <taxon>Aspergillaceae</taxon>
        <taxon>Aspergillus</taxon>
        <taxon>Aspergillus subgen. Nidulantes</taxon>
    </lineage>
</organism>
<evidence type="ECO:0000313" key="2">
    <source>
        <dbReference type="EMBL" id="RDW61192.1"/>
    </source>
</evidence>
<dbReference type="AlphaFoldDB" id="A0A3D8QH91"/>
<dbReference type="OrthoDB" id="3469466at2759"/>
<evidence type="ECO:0000256" key="1">
    <source>
        <dbReference type="SAM" id="MobiDB-lite"/>
    </source>
</evidence>
<feature type="region of interest" description="Disordered" evidence="1">
    <location>
        <begin position="40"/>
        <end position="102"/>
    </location>
</feature>
<dbReference type="Proteomes" id="UP000256690">
    <property type="component" value="Unassembled WGS sequence"/>
</dbReference>
<feature type="region of interest" description="Disordered" evidence="1">
    <location>
        <begin position="1"/>
        <end position="23"/>
    </location>
</feature>
<protein>
    <submittedName>
        <fullName evidence="2">Uncharacterized protein</fullName>
    </submittedName>
</protein>
<feature type="compositionally biased region" description="Low complexity" evidence="1">
    <location>
        <begin position="66"/>
        <end position="99"/>
    </location>
</feature>
<keyword evidence="3" id="KW-1185">Reference proteome</keyword>
<accession>A0A3D8QH91</accession>
<gene>
    <name evidence="2" type="ORF">DSM5745_10690</name>
</gene>
<proteinExistence type="predicted"/>
<dbReference type="STRING" id="1810919.A0A3D8QH91"/>
<dbReference type="PANTHER" id="PTHR37540">
    <property type="entry name" value="TRANSCRIPTION FACTOR (ACR-2), PUTATIVE-RELATED-RELATED"/>
    <property type="match status" value="1"/>
</dbReference>
<sequence>MPPKPSPQGRKDGTIHFINARPASETERLDIKRMVRAHVGKWLSTQTKDRAGSAVEAAYPPPPPAATSADPNADAAVEIDPPSTDASSSPSPPSSVSSPECNCSANPAQPICIPPQTTEPTLSIVPRTIIPATNAHTCREQCDGQEGCRCGLPGVDGPNPLYPGEYIEAIGAGCLDPFRVYTTKYEPELIRASEEYCLSCLWPGLTPGPSIANMKSWFPMSLSDQTLFTAFLFGALSHMRVQALHGWIPRQMFHARKQRMLETVEMETIKLVSREIDNPSRAVCDSVIWSVVCMAHNKADDDLAESPPPPFTAPMQRLQWLGVYGSLRPNLVHIGGLIQMINLRGGIDKIQLPGLASVISFSDVVTSTTVLGSPVFPFVPLEPSRRGKTMQDLLEYTDSEVDQYHAQFQQLGLPRIFAEIICAMNTYIALVDKYVKGEKGYDTCLVADQRNLIHYNLISVPRAALPGQDSICTQPEDIIYESFRLATLIYSVGVILPLPAQSSPLVNVAELLYNTLLPAISAHTTLRLWDTPNGQAVLLWILMLGGIAATQTPHRAWFIATLSSVAEINRVASYNHLKQYLARVAWYSMACDKPGMELWGAVEDYRRKATWQTELVYQRQSG</sequence>
<dbReference type="InterPro" id="IPR021858">
    <property type="entry name" value="Fun_TF"/>
</dbReference>
<dbReference type="RefSeq" id="XP_026598724.1">
    <property type="nucleotide sequence ID" value="XM_026752706.1"/>
</dbReference>
<reference evidence="2 3" key="1">
    <citation type="journal article" date="2018" name="IMA Fungus">
        <title>IMA Genome-F 9: Draft genome sequence of Annulohypoxylon stygium, Aspergillus mulundensis, Berkeleyomyces basicola (syn. Thielaviopsis basicola), Ceratocystis smalleyi, two Cercospora beticola strains, Coleophoma cylindrospora, Fusarium fracticaudum, Phialophora cf. hyalina, and Morchella septimelata.</title>
        <authorList>
            <person name="Wingfield B.D."/>
            <person name="Bills G.F."/>
            <person name="Dong Y."/>
            <person name="Huang W."/>
            <person name="Nel W.J."/>
            <person name="Swalarsk-Parry B.S."/>
            <person name="Vaghefi N."/>
            <person name="Wilken P.M."/>
            <person name="An Z."/>
            <person name="de Beer Z.W."/>
            <person name="De Vos L."/>
            <person name="Chen L."/>
            <person name="Duong T.A."/>
            <person name="Gao Y."/>
            <person name="Hammerbacher A."/>
            <person name="Kikkert J.R."/>
            <person name="Li Y."/>
            <person name="Li H."/>
            <person name="Li K."/>
            <person name="Li Q."/>
            <person name="Liu X."/>
            <person name="Ma X."/>
            <person name="Naidoo K."/>
            <person name="Pethybridge S.J."/>
            <person name="Sun J."/>
            <person name="Steenkamp E.T."/>
            <person name="van der Nest M.A."/>
            <person name="van Wyk S."/>
            <person name="Wingfield M.J."/>
            <person name="Xiong C."/>
            <person name="Yue Q."/>
            <person name="Zhang X."/>
        </authorList>
    </citation>
    <scope>NUCLEOTIDE SEQUENCE [LARGE SCALE GENOMIC DNA]</scope>
    <source>
        <strain evidence="2 3">DSM 5745</strain>
    </source>
</reference>
<dbReference type="Pfam" id="PF11951">
    <property type="entry name" value="Fungal_trans_2"/>
    <property type="match status" value="1"/>
</dbReference>
<comment type="caution">
    <text evidence="2">The sequence shown here is derived from an EMBL/GenBank/DDBJ whole genome shotgun (WGS) entry which is preliminary data.</text>
</comment>